<dbReference type="PANTHER" id="PTHR11895:SF7">
    <property type="entry name" value="GLUTAMYL-TRNA(GLN) AMIDOTRANSFERASE SUBUNIT A, MITOCHONDRIAL"/>
    <property type="match status" value="1"/>
</dbReference>
<dbReference type="Proteomes" id="UP000255140">
    <property type="component" value="Unassembled WGS sequence"/>
</dbReference>
<feature type="signal peptide" evidence="3">
    <location>
        <begin position="1"/>
        <end position="27"/>
    </location>
</feature>
<dbReference type="Gene3D" id="3.90.1300.10">
    <property type="entry name" value="Amidase signature (AS) domain"/>
    <property type="match status" value="1"/>
</dbReference>
<evidence type="ECO:0000313" key="5">
    <source>
        <dbReference type="EMBL" id="SQA18794.1"/>
    </source>
</evidence>
<dbReference type="Pfam" id="PF01425">
    <property type="entry name" value="Amidase"/>
    <property type="match status" value="1"/>
</dbReference>
<evidence type="ECO:0000313" key="7">
    <source>
        <dbReference type="Proteomes" id="UP000250200"/>
    </source>
</evidence>
<feature type="chain" id="PRO_5044071693" evidence="3">
    <location>
        <begin position="28"/>
        <end position="685"/>
    </location>
</feature>
<comment type="caution">
    <text evidence="5">The sequence shown here is derived from an EMBL/GenBank/DDBJ whole genome shotgun (WGS) entry which is preliminary data.</text>
</comment>
<evidence type="ECO:0000256" key="3">
    <source>
        <dbReference type="SAM" id="SignalP"/>
    </source>
</evidence>
<keyword evidence="5" id="KW-0378">Hydrolase</keyword>
<dbReference type="RefSeq" id="WP_000824617.1">
    <property type="nucleotide sequence ID" value="NZ_CAACXY010000016.1"/>
</dbReference>
<evidence type="ECO:0000259" key="4">
    <source>
        <dbReference type="Pfam" id="PF01425"/>
    </source>
</evidence>
<evidence type="ECO:0000313" key="6">
    <source>
        <dbReference type="EMBL" id="SUN28783.1"/>
    </source>
</evidence>
<dbReference type="SUPFAM" id="SSF75304">
    <property type="entry name" value="Amidase signature (AS) enzymes"/>
    <property type="match status" value="1"/>
</dbReference>
<evidence type="ECO:0000313" key="8">
    <source>
        <dbReference type="Proteomes" id="UP000255140"/>
    </source>
</evidence>
<dbReference type="EC" id="3.5.2.12" evidence="5"/>
<feature type="domain" description="Amidase" evidence="4">
    <location>
        <begin position="132"/>
        <end position="563"/>
    </location>
</feature>
<proteinExistence type="inferred from homology"/>
<dbReference type="Proteomes" id="UP000250200">
    <property type="component" value="Unassembled WGS sequence"/>
</dbReference>
<gene>
    <name evidence="5" type="primary">nylA_2</name>
    <name evidence="5" type="ORF">NCTC8181_01845</name>
    <name evidence="6" type="ORF">NCTC9828_01043</name>
</gene>
<keyword evidence="2" id="KW-0175">Coiled coil</keyword>
<protein>
    <submittedName>
        <fullName evidence="5">Amidase</fullName>
        <ecNumber evidence="5">3.5.2.12</ecNumber>
    </submittedName>
</protein>
<sequence length="685" mass="75244">MKRKYFILNTVTVLTLAAAMNTSSIYANSTETSASVVPTTNTIVQTNDSNPTAKFVSESGQSVIGQVKPDNSAALTTVDTPHHISAPDALKTTRSSPVVESTSTKLTEETYKQKDGQDLANMVRSGQVTSEELVNMAYDIIAKENPSLNAVITTRRQEAIEEARKLKDTNQPFLGVPLLVKGLGHSIKGGETNNGLIYADGKISTFDSSYVKKYKDLGFIILGQTNFPEYGWRNITDSKLYGPTHNPWNLDHNAGGSSGGSAAAIASGMTPIASGSDAGGSIRIPSSWTGLVGLKPTRGLVSNEKPDSYSTAVHFPLTKSSRDAETLLTYLKKSDQTLVSVNDLKSLPIAYTLKSPMGTEVSQDAKNAIMDNVTFLRKQGFKVTEIDLPIDGRALMRDYSTLAIGMGGAFSTIEKDLKKHGFTKEDVDPITWAVHVIYQNSDKAELKKSIMEAQKHMDDYRKAMENLHKQFPIFLSPTTASLAPLNTDPYVTEEDKRAIYNMENLSQEERIALFNRQWEPMLRRTPFTQIANMTGLPAISIPTYLSESGLPIGTMLMAGANYDMVLIKFATFFEKYHGFNVKWQRIIDKEVKPSTGLIQPTPPLFKAHSSLVNLEENSQVTQVSISKKWMKSSVKNKPSVMAYQKALPKTGDTESSLSPALVVTLLLACFSFVTKRIRKVDCNVK</sequence>
<evidence type="ECO:0000256" key="1">
    <source>
        <dbReference type="ARBA" id="ARBA00009199"/>
    </source>
</evidence>
<keyword evidence="3" id="KW-0732">Signal</keyword>
<evidence type="ECO:0000256" key="2">
    <source>
        <dbReference type="SAM" id="Coils"/>
    </source>
</evidence>
<dbReference type="EMBL" id="UHEW01000005">
    <property type="protein sequence ID" value="SUN28783.1"/>
    <property type="molecule type" value="Genomic_DNA"/>
</dbReference>
<reference evidence="7 8" key="1">
    <citation type="submission" date="2018-06" db="EMBL/GenBank/DDBJ databases">
        <authorList>
            <consortium name="Pathogen Informatics"/>
            <person name="Doyle S."/>
        </authorList>
    </citation>
    <scope>NUCLEOTIDE SEQUENCE [LARGE SCALE GENOMIC DNA]</scope>
    <source>
        <strain evidence="5 7">NCTC8181</strain>
        <strain evidence="6 8">NCTC9828</strain>
    </source>
</reference>
<dbReference type="AlphaFoldDB" id="A0A2X2LIM9"/>
<dbReference type="GO" id="GO:0019874">
    <property type="term" value="F:6-aminohexanoate-cyclic-dimer hydrolase activity"/>
    <property type="evidence" value="ECO:0007669"/>
    <property type="project" value="UniProtKB-EC"/>
</dbReference>
<dbReference type="InterPro" id="IPR000120">
    <property type="entry name" value="Amidase"/>
</dbReference>
<name>A0A2X2LIM9_STRAG</name>
<organism evidence="5 7">
    <name type="scientific">Streptococcus agalactiae</name>
    <dbReference type="NCBI Taxonomy" id="1311"/>
    <lineage>
        <taxon>Bacteria</taxon>
        <taxon>Bacillati</taxon>
        <taxon>Bacillota</taxon>
        <taxon>Bacilli</taxon>
        <taxon>Lactobacillales</taxon>
        <taxon>Streptococcaceae</taxon>
        <taxon>Streptococcus</taxon>
    </lineage>
</organism>
<accession>A0A2X2LIM9</accession>
<dbReference type="InterPro" id="IPR023631">
    <property type="entry name" value="Amidase_dom"/>
</dbReference>
<feature type="coiled-coil region" evidence="2">
    <location>
        <begin position="443"/>
        <end position="470"/>
    </location>
</feature>
<dbReference type="InterPro" id="IPR036928">
    <property type="entry name" value="AS_sf"/>
</dbReference>
<dbReference type="EMBL" id="UAVB01000001">
    <property type="protein sequence ID" value="SQA18794.1"/>
    <property type="molecule type" value="Genomic_DNA"/>
</dbReference>
<comment type="similarity">
    <text evidence="1">Belongs to the amidase family.</text>
</comment>
<dbReference type="NCBIfam" id="TIGR01167">
    <property type="entry name" value="LPXTG_anchor"/>
    <property type="match status" value="1"/>
</dbReference>
<dbReference type="InterPro" id="IPR020556">
    <property type="entry name" value="Amidase_CS"/>
</dbReference>
<dbReference type="PANTHER" id="PTHR11895">
    <property type="entry name" value="TRANSAMIDASE"/>
    <property type="match status" value="1"/>
</dbReference>
<dbReference type="PROSITE" id="PS00571">
    <property type="entry name" value="AMIDASES"/>
    <property type="match status" value="1"/>
</dbReference>